<keyword evidence="2" id="KW-1185">Reference proteome</keyword>
<protein>
    <recommendedName>
        <fullName evidence="3">DUF4283 domain-containing protein</fullName>
    </recommendedName>
</protein>
<evidence type="ECO:0000313" key="1">
    <source>
        <dbReference type="EMBL" id="RZC69193.1"/>
    </source>
</evidence>
<sequence length="114" mass="13466">MKFTPPVEVNGKLQVKAQSNDLTAGMKLCENKLVVYFMGKRPSFEAMKLAMTKLWHIKKEWNIDGSLHGVRFVWLLGTLQRFVQRKRILDGPRRKFAIHCRLKILWKIREFPVK</sequence>
<dbReference type="Proteomes" id="UP000316621">
    <property type="component" value="Chromosome 7"/>
</dbReference>
<organism evidence="1 2">
    <name type="scientific">Papaver somniferum</name>
    <name type="common">Opium poppy</name>
    <dbReference type="NCBI Taxonomy" id="3469"/>
    <lineage>
        <taxon>Eukaryota</taxon>
        <taxon>Viridiplantae</taxon>
        <taxon>Streptophyta</taxon>
        <taxon>Embryophyta</taxon>
        <taxon>Tracheophyta</taxon>
        <taxon>Spermatophyta</taxon>
        <taxon>Magnoliopsida</taxon>
        <taxon>Ranunculales</taxon>
        <taxon>Papaveraceae</taxon>
        <taxon>Papaveroideae</taxon>
        <taxon>Papaver</taxon>
    </lineage>
</organism>
<evidence type="ECO:0000313" key="2">
    <source>
        <dbReference type="Proteomes" id="UP000316621"/>
    </source>
</evidence>
<name>A0A4Y7K768_PAPSO</name>
<dbReference type="EMBL" id="CM010721">
    <property type="protein sequence ID" value="RZC69193.1"/>
    <property type="molecule type" value="Genomic_DNA"/>
</dbReference>
<reference evidence="1 2" key="1">
    <citation type="journal article" date="2018" name="Science">
        <title>The opium poppy genome and morphinan production.</title>
        <authorList>
            <person name="Guo L."/>
            <person name="Winzer T."/>
            <person name="Yang X."/>
            <person name="Li Y."/>
            <person name="Ning Z."/>
            <person name="He Z."/>
            <person name="Teodor R."/>
            <person name="Lu Y."/>
            <person name="Bowser T.A."/>
            <person name="Graham I.A."/>
            <person name="Ye K."/>
        </authorList>
    </citation>
    <scope>NUCLEOTIDE SEQUENCE [LARGE SCALE GENOMIC DNA]</scope>
    <source>
        <strain evidence="2">cv. HN1</strain>
        <tissue evidence="1">Leaves</tissue>
    </source>
</reference>
<dbReference type="AlphaFoldDB" id="A0A4Y7K768"/>
<gene>
    <name evidence="1" type="ORF">C5167_032291</name>
</gene>
<proteinExistence type="predicted"/>
<accession>A0A4Y7K768</accession>
<dbReference type="Gramene" id="RZC69193">
    <property type="protein sequence ID" value="RZC69193"/>
    <property type="gene ID" value="C5167_032291"/>
</dbReference>
<evidence type="ECO:0008006" key="3">
    <source>
        <dbReference type="Google" id="ProtNLM"/>
    </source>
</evidence>